<dbReference type="RefSeq" id="WP_082090853.1">
    <property type="nucleotide sequence ID" value="NZ_BJUS01000002.1"/>
</dbReference>
<keyword evidence="3" id="KW-1185">Reference proteome</keyword>
<evidence type="ECO:0000313" key="2">
    <source>
        <dbReference type="EMBL" id="GEK71831.1"/>
    </source>
</evidence>
<proteinExistence type="predicted"/>
<keyword evidence="1" id="KW-0472">Membrane</keyword>
<gene>
    <name evidence="2" type="ORF">HHA04nite_03750</name>
</gene>
<organism evidence="2 3">
    <name type="scientific">Halomonas halophila</name>
    <dbReference type="NCBI Taxonomy" id="29573"/>
    <lineage>
        <taxon>Bacteria</taxon>
        <taxon>Pseudomonadati</taxon>
        <taxon>Pseudomonadota</taxon>
        <taxon>Gammaproteobacteria</taxon>
        <taxon>Oceanospirillales</taxon>
        <taxon>Halomonadaceae</taxon>
        <taxon>Halomonas</taxon>
    </lineage>
</organism>
<keyword evidence="1" id="KW-1133">Transmembrane helix</keyword>
<name>A0ABQ0U088_9GAMM</name>
<evidence type="ECO:0000313" key="3">
    <source>
        <dbReference type="Proteomes" id="UP000321121"/>
    </source>
</evidence>
<keyword evidence="1" id="KW-0812">Transmembrane</keyword>
<comment type="caution">
    <text evidence="2">The sequence shown here is derived from an EMBL/GenBank/DDBJ whole genome shotgun (WGS) entry which is preliminary data.</text>
</comment>
<feature type="transmembrane region" description="Helical" evidence="1">
    <location>
        <begin position="33"/>
        <end position="56"/>
    </location>
</feature>
<dbReference type="EMBL" id="BJUS01000002">
    <property type="protein sequence ID" value="GEK71831.1"/>
    <property type="molecule type" value="Genomic_DNA"/>
</dbReference>
<protein>
    <recommendedName>
        <fullName evidence="4">DUF2970 domain-containing protein</fullName>
    </recommendedName>
</protein>
<sequence>MWRVISSVLAAFFGVQKEARRKEDFSRGGAGPFIVAGVLLAAALVVLIAVVAMLAAR</sequence>
<dbReference type="InterPro" id="IPR021344">
    <property type="entry name" value="DUF2970"/>
</dbReference>
<evidence type="ECO:0000256" key="1">
    <source>
        <dbReference type="SAM" id="Phobius"/>
    </source>
</evidence>
<dbReference type="Pfam" id="PF11174">
    <property type="entry name" value="DUF2970"/>
    <property type="match status" value="1"/>
</dbReference>
<reference evidence="2 3" key="1">
    <citation type="submission" date="2019-07" db="EMBL/GenBank/DDBJ databases">
        <title>Whole genome shotgun sequence of Halomonas halophila NBRC 102604.</title>
        <authorList>
            <person name="Hosoyama A."/>
            <person name="Uohara A."/>
            <person name="Ohji S."/>
            <person name="Ichikawa N."/>
        </authorList>
    </citation>
    <scope>NUCLEOTIDE SEQUENCE [LARGE SCALE GENOMIC DNA]</scope>
    <source>
        <strain evidence="2 3">NBRC 102604</strain>
    </source>
</reference>
<evidence type="ECO:0008006" key="4">
    <source>
        <dbReference type="Google" id="ProtNLM"/>
    </source>
</evidence>
<accession>A0ABQ0U088</accession>
<dbReference type="Proteomes" id="UP000321121">
    <property type="component" value="Unassembled WGS sequence"/>
</dbReference>